<accession>G3J0A7</accession>
<organism evidence="1 2">
    <name type="scientific">Methylobacter tundripaludum (strain ATCC BAA-1195 / DSM 17260 / SV96)</name>
    <dbReference type="NCBI Taxonomy" id="697282"/>
    <lineage>
        <taxon>Bacteria</taxon>
        <taxon>Pseudomonadati</taxon>
        <taxon>Pseudomonadota</taxon>
        <taxon>Gammaproteobacteria</taxon>
        <taxon>Methylococcales</taxon>
        <taxon>Methylococcaceae</taxon>
        <taxon>Methylobacter</taxon>
    </lineage>
</organism>
<reference evidence="1 2" key="1">
    <citation type="submission" date="2011-06" db="EMBL/GenBank/DDBJ databases">
        <title>Genomic sequence of Methylobacter tundripaludum SV96.</title>
        <authorList>
            <consortium name="US DOE Joint Genome Institute"/>
            <person name="Lucas S."/>
            <person name="Han J."/>
            <person name="Lapidus A."/>
            <person name="Cheng J.-F."/>
            <person name="Goodwin L."/>
            <person name="Pitluck S."/>
            <person name="Held B."/>
            <person name="Detter J.C."/>
            <person name="Han C."/>
            <person name="Tapia R."/>
            <person name="Land M."/>
            <person name="Hauser L."/>
            <person name="Kyrpides N."/>
            <person name="Ivanova N."/>
            <person name="Ovchinnikova G."/>
            <person name="Pagani I."/>
            <person name="Klotz M.G."/>
            <person name="Dispirito A.A."/>
            <person name="Murrell J.C."/>
            <person name="Dunfield P."/>
            <person name="Kalyuzhnaya M.G."/>
            <person name="Svenning M."/>
            <person name="Trotsenko Y.A."/>
            <person name="Stein L.Y."/>
            <person name="Woyke T."/>
        </authorList>
    </citation>
    <scope>NUCLEOTIDE SEQUENCE [LARGE SCALE GENOMIC DNA]</scope>
    <source>
        <strain evidence="2">ATCC BAA-1195 / DSM 17260 / SV96</strain>
    </source>
</reference>
<evidence type="ECO:0000313" key="1">
    <source>
        <dbReference type="EMBL" id="EGW20629.1"/>
    </source>
</evidence>
<dbReference type="AlphaFoldDB" id="G3J0A7"/>
<dbReference type="EMBL" id="JH109153">
    <property type="protein sequence ID" value="EGW20629.1"/>
    <property type="molecule type" value="Genomic_DNA"/>
</dbReference>
<dbReference type="HOGENOM" id="CLU_1568937_0_0_6"/>
<proteinExistence type="predicted"/>
<name>G3J0A7_METTV</name>
<gene>
    <name evidence="1" type="ORF">Mettu_3777</name>
</gene>
<evidence type="ECO:0000313" key="2">
    <source>
        <dbReference type="Proteomes" id="UP000004664"/>
    </source>
</evidence>
<keyword evidence="2" id="KW-1185">Reference proteome</keyword>
<dbReference type="Proteomes" id="UP000004664">
    <property type="component" value="Unassembled WGS sequence"/>
</dbReference>
<sequence length="170" mass="20396">MDYSLLTQLKPLIVKKYPLIMRLCWLKHKPSDFDLKDKLFHAFNSDDLDDNKINVNAIRFPDFSCNWDRFSKPISVRDRKNGSKNDGCFSITAEDSRYKDMATPCHDPLKEEKNYSHIEIRQLTKDENVFFEPPKKRKLEKEIQGWSRSQRLEYRMHLVNRLVREFEPLD</sequence>
<dbReference type="STRING" id="697282.Mettu_3777"/>
<protein>
    <submittedName>
        <fullName evidence="1">Uncharacterized protein</fullName>
    </submittedName>
</protein>